<dbReference type="AlphaFoldDB" id="A0A1Z4MXU4"/>
<dbReference type="SUPFAM" id="SSF52540">
    <property type="entry name" value="P-loop containing nucleoside triphosphate hydrolases"/>
    <property type="match status" value="1"/>
</dbReference>
<protein>
    <submittedName>
        <fullName evidence="2">Thymidylate kinase</fullName>
        <ecNumber evidence="2">2.7.4.9</ecNumber>
    </submittedName>
</protein>
<evidence type="ECO:0000313" key="3">
    <source>
        <dbReference type="Proteomes" id="UP000218785"/>
    </source>
</evidence>
<sequence>MPALQVVQILNNYLDKKNIRYCHWKSNEHVDAAVEGKTDLDVLVDENEKENLKQVLSEVGFKYFEAIPCRRYIDIDDYLAIDRETGILVHLHLHYRLELGEKHLKGYRLPWEELLLSTRIYDNENQIYIAEPNIETIILIVRAVLKVRTRDSFKAMLGKDYFKGDFIREFRWLKERIDLSKIQQLSEELLGSKAAKLVLDVINSESNLKLLLKSGNPIYSSLQKYRYSNPLFSRFFRWQREFKSLYYKSMRKFLQAPVPAHRTPTNGGIIIAVLGADGSGKSTVTGEITKCFSHKLDVLPVYLGSGDGPASLIRLPLVWASKVGQVLRSKKSRNQSNYAQKSSSSSGSSKRKSKFSILGKVLWAITLVYEKLQKLQQSRTARDRGMMVISDRYPQTQILGFNDGPLLSSSNQEASPYPAVLQKWELQRYQYMVNTMPPDLVIKLHVTPEIALARKSDTPPEIAKQKVEAVHKFKFPPQTMVVNIDATQPLDQVLLQAKLAVWDNL</sequence>
<dbReference type="GO" id="GO:0004798">
    <property type="term" value="F:dTMP kinase activity"/>
    <property type="evidence" value="ECO:0007669"/>
    <property type="project" value="UniProtKB-EC"/>
</dbReference>
<name>A0A1Z4MXU4_9CYAN</name>
<dbReference type="Proteomes" id="UP000218785">
    <property type="component" value="Chromosome"/>
</dbReference>
<evidence type="ECO:0000313" key="2">
    <source>
        <dbReference type="EMBL" id="BAY98268.1"/>
    </source>
</evidence>
<dbReference type="KEGG" id="ttq:NIES37_22160"/>
<dbReference type="InterPro" id="IPR027417">
    <property type="entry name" value="P-loop_NTPase"/>
</dbReference>
<dbReference type="EMBL" id="AP018248">
    <property type="protein sequence ID" value="BAY98268.1"/>
    <property type="molecule type" value="Genomic_DNA"/>
</dbReference>
<keyword evidence="2" id="KW-0418">Kinase</keyword>
<dbReference type="RefSeq" id="WP_096575550.1">
    <property type="nucleotide sequence ID" value="NZ_CAWNJS010000001.1"/>
</dbReference>
<accession>A0A1Z4MXU4</accession>
<gene>
    <name evidence="2" type="primary">tmk_1</name>
    <name evidence="2" type="ORF">NIES37_22160</name>
</gene>
<organism evidence="2 3">
    <name type="scientific">Tolypothrix tenuis PCC 7101</name>
    <dbReference type="NCBI Taxonomy" id="231146"/>
    <lineage>
        <taxon>Bacteria</taxon>
        <taxon>Bacillati</taxon>
        <taxon>Cyanobacteriota</taxon>
        <taxon>Cyanophyceae</taxon>
        <taxon>Nostocales</taxon>
        <taxon>Tolypothrichaceae</taxon>
        <taxon>Tolypothrix</taxon>
    </lineage>
</organism>
<dbReference type="Gene3D" id="3.40.50.300">
    <property type="entry name" value="P-loop containing nucleotide triphosphate hydrolases"/>
    <property type="match status" value="1"/>
</dbReference>
<keyword evidence="3" id="KW-1185">Reference proteome</keyword>
<proteinExistence type="predicted"/>
<evidence type="ECO:0000256" key="1">
    <source>
        <dbReference type="SAM" id="MobiDB-lite"/>
    </source>
</evidence>
<reference evidence="2 3" key="1">
    <citation type="submission" date="2017-06" db="EMBL/GenBank/DDBJ databases">
        <title>Genome sequencing of cyanobaciteial culture collection at National Institute for Environmental Studies (NIES).</title>
        <authorList>
            <person name="Hirose Y."/>
            <person name="Shimura Y."/>
            <person name="Fujisawa T."/>
            <person name="Nakamura Y."/>
            <person name="Kawachi M."/>
        </authorList>
    </citation>
    <scope>NUCLEOTIDE SEQUENCE [LARGE SCALE GENOMIC DNA]</scope>
    <source>
        <strain evidence="2 3">NIES-37</strain>
    </source>
</reference>
<keyword evidence="2" id="KW-0808">Transferase</keyword>
<feature type="region of interest" description="Disordered" evidence="1">
    <location>
        <begin position="331"/>
        <end position="351"/>
    </location>
</feature>
<dbReference type="EC" id="2.7.4.9" evidence="2"/>